<evidence type="ECO:0000313" key="1">
    <source>
        <dbReference type="EMBL" id="KAA6305142.1"/>
    </source>
</evidence>
<dbReference type="AlphaFoldDB" id="A0A5J4P7A8"/>
<comment type="caution">
    <text evidence="1">The sequence shown here is derived from an EMBL/GenBank/DDBJ whole genome shotgun (WGS) entry which is preliminary data.</text>
</comment>
<organism evidence="1">
    <name type="scientific">termite gut metagenome</name>
    <dbReference type="NCBI Taxonomy" id="433724"/>
    <lineage>
        <taxon>unclassified sequences</taxon>
        <taxon>metagenomes</taxon>
        <taxon>organismal metagenomes</taxon>
    </lineage>
</organism>
<proteinExistence type="predicted"/>
<name>A0A5J4P7A8_9ZZZZ</name>
<feature type="non-terminal residue" evidence="1">
    <location>
        <position position="1"/>
    </location>
</feature>
<protein>
    <submittedName>
        <fullName evidence="1">Uncharacterized protein</fullName>
    </submittedName>
</protein>
<gene>
    <name evidence="1" type="ORF">EZS27_043206</name>
</gene>
<accession>A0A5J4P7A8</accession>
<dbReference type="EMBL" id="SNRY01010940">
    <property type="protein sequence ID" value="KAA6305142.1"/>
    <property type="molecule type" value="Genomic_DNA"/>
</dbReference>
<sequence>TDYLVKELHKTFYGADEFAVYDNNGFILTITEDARNEEQIKNSCLSVSHKR</sequence>
<reference evidence="1" key="1">
    <citation type="submission" date="2019-03" db="EMBL/GenBank/DDBJ databases">
        <title>Single cell metagenomics reveals metabolic interactions within the superorganism composed of flagellate Streblomastix strix and complex community of Bacteroidetes bacteria on its surface.</title>
        <authorList>
            <person name="Treitli S.C."/>
            <person name="Kolisko M."/>
            <person name="Husnik F."/>
            <person name="Keeling P."/>
            <person name="Hampl V."/>
        </authorList>
    </citation>
    <scope>NUCLEOTIDE SEQUENCE</scope>
    <source>
        <strain evidence="1">STM</strain>
    </source>
</reference>